<dbReference type="EMBL" id="CP016179">
    <property type="protein sequence ID" value="ANO35598.1"/>
    <property type="molecule type" value="Genomic_DNA"/>
</dbReference>
<accession>A0AAN1CUD6</accession>
<dbReference type="RefSeq" id="WP_065211357.1">
    <property type="nucleotide sequence ID" value="NZ_CP016179.1"/>
</dbReference>
<reference evidence="1 2" key="1">
    <citation type="submission" date="2016-06" db="EMBL/GenBank/DDBJ databases">
        <title>Adaptive Radiation by Waves of Gene Transfer Leads to Fine-Scale Resource Partitioning in Marine Microbes.</title>
        <authorList>
            <person name="Hehemann J.-H."/>
            <person name="Arevalo P."/>
            <person name="Datta M.S."/>
            <person name="Yu X."/>
            <person name="Corzett C."/>
            <person name="Henschel A."/>
            <person name="Preheim S.P."/>
            <person name="Timberlake S."/>
            <person name="Alm E.J."/>
            <person name="Polz M.F."/>
        </authorList>
    </citation>
    <scope>NUCLEOTIDE SEQUENCE [LARGE SCALE GENOMIC DNA]</scope>
    <source>
        <strain evidence="1 2">FF50</strain>
        <plasmid evidence="1 2">unnamed1</plasmid>
    </source>
</reference>
<proteinExistence type="predicted"/>
<dbReference type="Proteomes" id="UP000092018">
    <property type="component" value="Plasmid unnamed1"/>
</dbReference>
<gene>
    <name evidence="1" type="ORF">A6E01_20510</name>
</gene>
<keyword evidence="1" id="KW-0614">Plasmid</keyword>
<organism evidence="1 2">
    <name type="scientific">Vibrio breoganii</name>
    <dbReference type="NCBI Taxonomy" id="553239"/>
    <lineage>
        <taxon>Bacteria</taxon>
        <taxon>Pseudomonadati</taxon>
        <taxon>Pseudomonadota</taxon>
        <taxon>Gammaproteobacteria</taxon>
        <taxon>Vibrionales</taxon>
        <taxon>Vibrionaceae</taxon>
        <taxon>Vibrio</taxon>
    </lineage>
</organism>
<geneLocation type="plasmid" evidence="1 2">
    <name>unnamed1</name>
</geneLocation>
<dbReference type="AlphaFoldDB" id="A0AAN1CUD6"/>
<name>A0AAN1CUD6_9VIBR</name>
<protein>
    <submittedName>
        <fullName evidence="1">Uncharacterized protein</fullName>
    </submittedName>
</protein>
<dbReference type="KEGG" id="vbr:A6E01_20510"/>
<evidence type="ECO:0000313" key="1">
    <source>
        <dbReference type="EMBL" id="ANO35598.1"/>
    </source>
</evidence>
<sequence>MKCSWWQVAKIKVNIAYLRWVQASLTRTLNDKQSMLEIQQLARTDDNYMVHLYFEVGIIKTRIKALSERLYEQRARLS</sequence>
<evidence type="ECO:0000313" key="2">
    <source>
        <dbReference type="Proteomes" id="UP000092018"/>
    </source>
</evidence>